<organism evidence="3 4">
    <name type="scientific">Agaricus bisporus var. burnettii</name>
    <dbReference type="NCBI Taxonomy" id="192524"/>
    <lineage>
        <taxon>Eukaryota</taxon>
        <taxon>Fungi</taxon>
        <taxon>Dikarya</taxon>
        <taxon>Basidiomycota</taxon>
        <taxon>Agaricomycotina</taxon>
        <taxon>Agaricomycetes</taxon>
        <taxon>Agaricomycetidae</taxon>
        <taxon>Agaricales</taxon>
        <taxon>Agaricineae</taxon>
        <taxon>Agaricaceae</taxon>
        <taxon>Agaricus</taxon>
    </lineage>
</organism>
<gene>
    <name evidence="3" type="ORF">Agabi119p4_8689</name>
</gene>
<feature type="region of interest" description="Disordered" evidence="1">
    <location>
        <begin position="371"/>
        <end position="404"/>
    </location>
</feature>
<name>A0A8H7C516_AGABI</name>
<proteinExistence type="predicted"/>
<evidence type="ECO:0000313" key="4">
    <source>
        <dbReference type="Proteomes" id="UP000629468"/>
    </source>
</evidence>
<accession>A0A8H7C516</accession>
<keyword evidence="2" id="KW-0472">Membrane</keyword>
<evidence type="ECO:0000313" key="3">
    <source>
        <dbReference type="EMBL" id="KAF7762096.1"/>
    </source>
</evidence>
<protein>
    <recommendedName>
        <fullName evidence="5">Septin-type G domain-containing protein</fullName>
    </recommendedName>
</protein>
<evidence type="ECO:0000256" key="2">
    <source>
        <dbReference type="SAM" id="Phobius"/>
    </source>
</evidence>
<evidence type="ECO:0000256" key="1">
    <source>
        <dbReference type="SAM" id="MobiDB-lite"/>
    </source>
</evidence>
<keyword evidence="2" id="KW-1133">Transmembrane helix</keyword>
<feature type="compositionally biased region" description="Low complexity" evidence="1">
    <location>
        <begin position="14"/>
        <end position="25"/>
    </location>
</feature>
<dbReference type="AlphaFoldDB" id="A0A8H7C516"/>
<keyword evidence="2" id="KW-0812">Transmembrane</keyword>
<feature type="compositionally biased region" description="Low complexity" evidence="1">
    <location>
        <begin position="32"/>
        <end position="41"/>
    </location>
</feature>
<feature type="transmembrane region" description="Helical" evidence="2">
    <location>
        <begin position="449"/>
        <end position="468"/>
    </location>
</feature>
<dbReference type="Proteomes" id="UP000629468">
    <property type="component" value="Unassembled WGS sequence"/>
</dbReference>
<feature type="compositionally biased region" description="Polar residues" evidence="1">
    <location>
        <begin position="1"/>
        <end position="11"/>
    </location>
</feature>
<dbReference type="EMBL" id="JABXXO010000012">
    <property type="protein sequence ID" value="KAF7762096.1"/>
    <property type="molecule type" value="Genomic_DNA"/>
</dbReference>
<sequence>MDGSISSSTCTFHPPDAVSPPSSALPSPPDSPSSGSVSSFPSVSSSFFFSSAAASPPQPQPHLDHLTEGLIIPSLTLPSALRRPTAYGQTIGDLRILLLGNKGTGKTYLANLLLEDNDAVVDFGCWEETEHGKVLYASTDWIEHKDAHGLEKYEPTRNVEIIELSSYNGAQLVNQIRSIIHSPFHALAEALHPDHPPSSLVASLLSSSSTPLFTVLIFLLPSTPTVLDCLLIKELGNEIPLIVLPRLHSPPQEPSLLHKLSSFRPSTAVALRSGLFNCPDTLSLLRSEATDRFFKWREVERMITHIRPRPSLSQYSHLRTLKTSMRWDKEKWESEYLTSFSQDVARRARGVVMRQPVLTLLNQRRSSFINEEGEDKKDLDSDDDDEKEYLLPPQDSSSSSSSSYTPLDPLHLPSLMFFSISLLKPLRIRLHRSISGFFESIASEKNVRVALLGGFCVGLGIGVVMARWKMIS</sequence>
<reference evidence="3 4" key="1">
    <citation type="journal article" name="Sci. Rep.">
        <title>Telomere-to-telomere assembled and centromere annotated genomes of the two main subspecies of the button mushroom Agaricus bisporus reveal especially polymorphic chromosome ends.</title>
        <authorList>
            <person name="Sonnenberg A.S.M."/>
            <person name="Sedaghat-Telgerd N."/>
            <person name="Lavrijssen B."/>
            <person name="Ohm R.A."/>
            <person name="Hendrickx P.M."/>
            <person name="Scholtmeijer K."/>
            <person name="Baars J.J.P."/>
            <person name="van Peer A."/>
        </authorList>
    </citation>
    <scope>NUCLEOTIDE SEQUENCE [LARGE SCALE GENOMIC DNA]</scope>
    <source>
        <strain evidence="3 4">H119_p4</strain>
    </source>
</reference>
<feature type="region of interest" description="Disordered" evidence="1">
    <location>
        <begin position="1"/>
        <end position="41"/>
    </location>
</feature>
<comment type="caution">
    <text evidence="3">The sequence shown here is derived from an EMBL/GenBank/DDBJ whole genome shotgun (WGS) entry which is preliminary data.</text>
</comment>
<evidence type="ECO:0008006" key="5">
    <source>
        <dbReference type="Google" id="ProtNLM"/>
    </source>
</evidence>